<feature type="chain" id="PRO_5046374667" evidence="5">
    <location>
        <begin position="31"/>
        <end position="480"/>
    </location>
</feature>
<keyword evidence="8" id="KW-1185">Reference proteome</keyword>
<feature type="domain" description="Rhamnogalacturonase A/B/Epimerase-like pectate lyase" evidence="6">
    <location>
        <begin position="65"/>
        <end position="111"/>
    </location>
</feature>
<dbReference type="InterPro" id="IPR012334">
    <property type="entry name" value="Pectin_lyas_fold"/>
</dbReference>
<dbReference type="PANTHER" id="PTHR31339">
    <property type="entry name" value="PECTIN LYASE-RELATED"/>
    <property type="match status" value="1"/>
</dbReference>
<keyword evidence="5" id="KW-0732">Signal</keyword>
<gene>
    <name evidence="7" type="primary">pelB_1</name>
    <name evidence="7" type="ORF">GCM10009742_47050</name>
</gene>
<dbReference type="PROSITE" id="PS51318">
    <property type="entry name" value="TAT"/>
    <property type="match status" value="1"/>
</dbReference>
<sequence>MDIQPSRRRFLAIGGLAAAAVALPGTPAFADAVDGLANGSSEDPWDRADRIVRSINRPRIPARTVSVTDFGAAGDGVTDCTQAFKDAITGLAAESGGRVVVPPGRYLTGAIHLESRIELHVEEGATILFSTDTAAYLPVVFTRDGGIECMNYSPFVYAYGKHDIAITGKGVLDGQASNEHWWPWTGKTQFGWKPGMPTATADGAALEDMANRGVPVEQRIMGDGHYLRPSFIEPYNCERVLISGITLHNTPNWQLHPVLCTDVIVEDVVASSHGPNNDGCDPESCTMVLIQGCTFDTGDDCIAVKAGKNTDGRRLNAPSENIVIQDCEFLKGHGAITIGSEMTGGVRNLFARDCTVDSTELNEGIRLKTNSLRGGFIEDVHIKNVTMKQVGDAMLLVDFFYGEGAGHGFNPVVRNVTLENVTVGKAKYPVYAVGYADDHISGISLRDIRVANAANPSVIENCDNVTFENVVVNGTPVTIS</sequence>
<dbReference type="RefSeq" id="WP_344194828.1">
    <property type="nucleotide sequence ID" value="NZ_BAAAND010000008.1"/>
</dbReference>
<dbReference type="SMART" id="SM00710">
    <property type="entry name" value="PbH1"/>
    <property type="match status" value="6"/>
</dbReference>
<evidence type="ECO:0000256" key="4">
    <source>
        <dbReference type="RuleBase" id="RU361169"/>
    </source>
</evidence>
<dbReference type="Pfam" id="PF12708">
    <property type="entry name" value="Pect-lyase_RHGA_epim"/>
    <property type="match status" value="1"/>
</dbReference>
<comment type="similarity">
    <text evidence="1 4">Belongs to the glycosyl hydrolase 28 family.</text>
</comment>
<keyword evidence="3 4" id="KW-0326">Glycosidase</keyword>
<organism evidence="7 8">
    <name type="scientific">Kribbella karoonensis</name>
    <dbReference type="NCBI Taxonomy" id="324851"/>
    <lineage>
        <taxon>Bacteria</taxon>
        <taxon>Bacillati</taxon>
        <taxon>Actinomycetota</taxon>
        <taxon>Actinomycetes</taxon>
        <taxon>Propionibacteriales</taxon>
        <taxon>Kribbellaceae</taxon>
        <taxon>Kribbella</taxon>
    </lineage>
</organism>
<evidence type="ECO:0000259" key="6">
    <source>
        <dbReference type="Pfam" id="PF12708"/>
    </source>
</evidence>
<dbReference type="Proteomes" id="UP001500190">
    <property type="component" value="Unassembled WGS sequence"/>
</dbReference>
<dbReference type="InterPro" id="IPR051801">
    <property type="entry name" value="GH28_Enzymes"/>
</dbReference>
<protein>
    <submittedName>
        <fullName evidence="7">Exopolygalacturonase PelB</fullName>
    </submittedName>
</protein>
<dbReference type="InterPro" id="IPR006311">
    <property type="entry name" value="TAT_signal"/>
</dbReference>
<dbReference type="InterPro" id="IPR024535">
    <property type="entry name" value="RHGA/B-epi-like_pectate_lyase"/>
</dbReference>
<evidence type="ECO:0000313" key="8">
    <source>
        <dbReference type="Proteomes" id="UP001500190"/>
    </source>
</evidence>
<keyword evidence="2 4" id="KW-0378">Hydrolase</keyword>
<dbReference type="SUPFAM" id="SSF51126">
    <property type="entry name" value="Pectin lyase-like"/>
    <property type="match status" value="1"/>
</dbReference>
<name>A0ABP4PZW5_9ACTN</name>
<evidence type="ECO:0000256" key="3">
    <source>
        <dbReference type="ARBA" id="ARBA00023295"/>
    </source>
</evidence>
<proteinExistence type="inferred from homology"/>
<dbReference type="Pfam" id="PF00295">
    <property type="entry name" value="Glyco_hydro_28"/>
    <property type="match status" value="1"/>
</dbReference>
<evidence type="ECO:0000313" key="7">
    <source>
        <dbReference type="EMBL" id="GAA1594930.1"/>
    </source>
</evidence>
<dbReference type="InterPro" id="IPR006626">
    <property type="entry name" value="PbH1"/>
</dbReference>
<dbReference type="PROSITE" id="PS00502">
    <property type="entry name" value="POLYGALACTURONASE"/>
    <property type="match status" value="1"/>
</dbReference>
<comment type="caution">
    <text evidence="7">The sequence shown here is derived from an EMBL/GenBank/DDBJ whole genome shotgun (WGS) entry which is preliminary data.</text>
</comment>
<evidence type="ECO:0000256" key="5">
    <source>
        <dbReference type="SAM" id="SignalP"/>
    </source>
</evidence>
<evidence type="ECO:0000256" key="2">
    <source>
        <dbReference type="ARBA" id="ARBA00022801"/>
    </source>
</evidence>
<feature type="signal peptide" evidence="5">
    <location>
        <begin position="1"/>
        <end position="30"/>
    </location>
</feature>
<accession>A0ABP4PZW5</accession>
<reference evidence="8" key="1">
    <citation type="journal article" date="2019" name="Int. J. Syst. Evol. Microbiol.">
        <title>The Global Catalogue of Microorganisms (GCM) 10K type strain sequencing project: providing services to taxonomists for standard genome sequencing and annotation.</title>
        <authorList>
            <consortium name="The Broad Institute Genomics Platform"/>
            <consortium name="The Broad Institute Genome Sequencing Center for Infectious Disease"/>
            <person name="Wu L."/>
            <person name="Ma J."/>
        </authorList>
    </citation>
    <scope>NUCLEOTIDE SEQUENCE [LARGE SCALE GENOMIC DNA]</scope>
    <source>
        <strain evidence="8">JCM 14304</strain>
    </source>
</reference>
<dbReference type="PANTHER" id="PTHR31339:SF9">
    <property type="entry name" value="PLASMIN AND FIBRONECTIN-BINDING PROTEIN A"/>
    <property type="match status" value="1"/>
</dbReference>
<dbReference type="InterPro" id="IPR011050">
    <property type="entry name" value="Pectin_lyase_fold/virulence"/>
</dbReference>
<evidence type="ECO:0000256" key="1">
    <source>
        <dbReference type="ARBA" id="ARBA00008834"/>
    </source>
</evidence>
<dbReference type="Gene3D" id="2.160.20.10">
    <property type="entry name" value="Single-stranded right-handed beta-helix, Pectin lyase-like"/>
    <property type="match status" value="1"/>
</dbReference>
<dbReference type="EMBL" id="BAAAND010000008">
    <property type="protein sequence ID" value="GAA1594930.1"/>
    <property type="molecule type" value="Genomic_DNA"/>
</dbReference>
<dbReference type="InterPro" id="IPR000743">
    <property type="entry name" value="Glyco_hydro_28"/>
</dbReference>